<dbReference type="Proteomes" id="UP000326950">
    <property type="component" value="Unassembled WGS sequence"/>
</dbReference>
<name>A0A5N6UZE0_ASPTM</name>
<sequence length="210" mass="24359">MLTSFVYPNRQGVWLQRNPENNLLALLAVSNLVYDEARRVLYSLNSFIFRVPEQNLVFLIGIGRDNAALLQSVRWMNGLQHSKNQIDLIKRYLTRAEEEHIWNDEKSYLNFLAALSNKPPDDVIATQDHRLVRLDTDSTSLCGCRVRYRMDTIFGDNDGEVSKELDTKGTISFELYKDHRTFGRKTSRSTTYGLALGNRRYINGPWKKPR</sequence>
<keyword evidence="2" id="KW-1185">Reference proteome</keyword>
<dbReference type="EMBL" id="ML738611">
    <property type="protein sequence ID" value="KAE8164059.1"/>
    <property type="molecule type" value="Genomic_DNA"/>
</dbReference>
<proteinExistence type="predicted"/>
<dbReference type="OrthoDB" id="4496684at2759"/>
<evidence type="ECO:0000313" key="2">
    <source>
        <dbReference type="Proteomes" id="UP000326950"/>
    </source>
</evidence>
<organism evidence="1 2">
    <name type="scientific">Aspergillus tamarii</name>
    <dbReference type="NCBI Taxonomy" id="41984"/>
    <lineage>
        <taxon>Eukaryota</taxon>
        <taxon>Fungi</taxon>
        <taxon>Dikarya</taxon>
        <taxon>Ascomycota</taxon>
        <taxon>Pezizomycotina</taxon>
        <taxon>Eurotiomycetes</taxon>
        <taxon>Eurotiomycetidae</taxon>
        <taxon>Eurotiales</taxon>
        <taxon>Aspergillaceae</taxon>
        <taxon>Aspergillus</taxon>
        <taxon>Aspergillus subgen. Circumdati</taxon>
    </lineage>
</organism>
<evidence type="ECO:0000313" key="1">
    <source>
        <dbReference type="EMBL" id="KAE8164059.1"/>
    </source>
</evidence>
<accession>A0A5N6UZE0</accession>
<dbReference type="AlphaFoldDB" id="A0A5N6UZE0"/>
<gene>
    <name evidence="1" type="ORF">BDV40DRAFT_298775</name>
</gene>
<reference evidence="1 2" key="1">
    <citation type="submission" date="2019-04" db="EMBL/GenBank/DDBJ databases">
        <title>Friends and foes A comparative genomics study of 23 Aspergillus species from section Flavi.</title>
        <authorList>
            <consortium name="DOE Joint Genome Institute"/>
            <person name="Kjaerbolling I."/>
            <person name="Vesth T."/>
            <person name="Frisvad J.C."/>
            <person name="Nybo J.L."/>
            <person name="Theobald S."/>
            <person name="Kildgaard S."/>
            <person name="Isbrandt T."/>
            <person name="Kuo A."/>
            <person name="Sato A."/>
            <person name="Lyhne E.K."/>
            <person name="Kogle M.E."/>
            <person name="Wiebenga A."/>
            <person name="Kun R.S."/>
            <person name="Lubbers R.J."/>
            <person name="Makela M.R."/>
            <person name="Barry K."/>
            <person name="Chovatia M."/>
            <person name="Clum A."/>
            <person name="Daum C."/>
            <person name="Haridas S."/>
            <person name="He G."/>
            <person name="LaButti K."/>
            <person name="Lipzen A."/>
            <person name="Mondo S."/>
            <person name="Riley R."/>
            <person name="Salamov A."/>
            <person name="Simmons B.A."/>
            <person name="Magnuson J.K."/>
            <person name="Henrissat B."/>
            <person name="Mortensen U.H."/>
            <person name="Larsen T.O."/>
            <person name="Devries R.P."/>
            <person name="Grigoriev I.V."/>
            <person name="Machida M."/>
            <person name="Baker S.E."/>
            <person name="Andersen M.R."/>
        </authorList>
    </citation>
    <scope>NUCLEOTIDE SEQUENCE [LARGE SCALE GENOMIC DNA]</scope>
    <source>
        <strain evidence="1 2">CBS 117626</strain>
    </source>
</reference>
<protein>
    <submittedName>
        <fullName evidence="1">Uncharacterized protein</fullName>
    </submittedName>
</protein>